<keyword evidence="4" id="KW-0808">Transferase</keyword>
<dbReference type="PROSITE" id="PS51186">
    <property type="entry name" value="GNAT"/>
    <property type="match status" value="1"/>
</dbReference>
<accession>A0A372KPE9</accession>
<keyword evidence="7" id="KW-1185">Reference proteome</keyword>
<dbReference type="RefSeq" id="WP_116877229.1">
    <property type="nucleotide sequence ID" value="NZ_CP031733.1"/>
</dbReference>
<evidence type="ECO:0000313" key="3">
    <source>
        <dbReference type="EMBL" id="RFU51941.1"/>
    </source>
</evidence>
<dbReference type="CDD" id="cd04301">
    <property type="entry name" value="NAT_SF"/>
    <property type="match status" value="1"/>
</dbReference>
<dbReference type="InterPro" id="IPR016181">
    <property type="entry name" value="Acyl_CoA_acyltransferase"/>
</dbReference>
<dbReference type="EMBL" id="QVQY01000001">
    <property type="protein sequence ID" value="RFU51941.1"/>
    <property type="molecule type" value="Genomic_DNA"/>
</dbReference>
<dbReference type="EMBL" id="QVQZ01000001">
    <property type="protein sequence ID" value="RFU54133.1"/>
    <property type="molecule type" value="Genomic_DNA"/>
</dbReference>
<dbReference type="Proteomes" id="UP000262901">
    <property type="component" value="Unassembled WGS sequence"/>
</dbReference>
<dbReference type="Gene3D" id="3.40.630.30">
    <property type="match status" value="1"/>
</dbReference>
<dbReference type="AlphaFoldDB" id="A0A372KPE9"/>
<dbReference type="Proteomes" id="UP000264056">
    <property type="component" value="Unassembled WGS sequence"/>
</dbReference>
<evidence type="ECO:0000259" key="1">
    <source>
        <dbReference type="PROSITE" id="PS51186"/>
    </source>
</evidence>
<dbReference type="Proteomes" id="UP000246115">
    <property type="component" value="Chromosome"/>
</dbReference>
<evidence type="ECO:0000313" key="6">
    <source>
        <dbReference type="Proteomes" id="UP000262901"/>
    </source>
</evidence>
<dbReference type="SUPFAM" id="SSF55729">
    <property type="entry name" value="Acyl-CoA N-acyltransferases (Nat)"/>
    <property type="match status" value="1"/>
</dbReference>
<organism evidence="4 6">
    <name type="scientific">Streptococcus chenjunshii</name>
    <dbReference type="NCBI Taxonomy" id="2173853"/>
    <lineage>
        <taxon>Bacteria</taxon>
        <taxon>Bacillati</taxon>
        <taxon>Bacillota</taxon>
        <taxon>Bacilli</taxon>
        <taxon>Lactobacillales</taxon>
        <taxon>Streptococcaceae</taxon>
        <taxon>Streptococcus</taxon>
    </lineage>
</organism>
<dbReference type="KEGG" id="schj:DDV21_005620"/>
<dbReference type="InterPro" id="IPR000182">
    <property type="entry name" value="GNAT_dom"/>
</dbReference>
<evidence type="ECO:0000313" key="2">
    <source>
        <dbReference type="EMBL" id="AXQ78595.1"/>
    </source>
</evidence>
<feature type="domain" description="N-acetyltransferase" evidence="1">
    <location>
        <begin position="115"/>
        <end position="252"/>
    </location>
</feature>
<dbReference type="InterPro" id="IPR040549">
    <property type="entry name" value="DUF5613"/>
</dbReference>
<dbReference type="EMBL" id="CP031733">
    <property type="protein sequence ID" value="AXQ78595.1"/>
    <property type="molecule type" value="Genomic_DNA"/>
</dbReference>
<gene>
    <name evidence="2" type="ORF">DDV21_005620</name>
    <name evidence="3" type="ORF">DDV22_00425</name>
    <name evidence="4" type="ORF">DDV23_00980</name>
</gene>
<proteinExistence type="predicted"/>
<dbReference type="Pfam" id="PF13508">
    <property type="entry name" value="Acetyltransf_7"/>
    <property type="match status" value="1"/>
</dbReference>
<protein>
    <submittedName>
        <fullName evidence="4">N-acetyltransferase</fullName>
    </submittedName>
</protein>
<sequence length="252" mass="29463">MYKNILMNHLQKKQVSERYIYYGRPDLALRYDNNIWDYHLMPDREMFEADLSFIAQEQKDYPLDYANIAFPEKTELPVSWQTQLQADGFELERLLIFTAPAVSLNLSHSAASADIKIEQLSETTYQAYMDKHAEEYRQYGDAYYQQMTLFNQELINVPDGKLFLAVKNGQIVGELTVWYSQYFAEIDNFMVDESLRGQGIGKRLQEEAIKTADSVILIAAEENRAMYEYQGYQETAFYWTAFKSEDNKVKTA</sequence>
<evidence type="ECO:0000313" key="7">
    <source>
        <dbReference type="Proteomes" id="UP000264056"/>
    </source>
</evidence>
<dbReference type="GO" id="GO:0016747">
    <property type="term" value="F:acyltransferase activity, transferring groups other than amino-acyl groups"/>
    <property type="evidence" value="ECO:0007669"/>
    <property type="project" value="InterPro"/>
</dbReference>
<reference evidence="3 7" key="1">
    <citation type="submission" date="2018-08" db="EMBL/GenBank/DDBJ databases">
        <title>Draft genome of Streptococcus sp .nov. Z2.</title>
        <authorList>
            <person name="Tian Z."/>
        </authorList>
    </citation>
    <scope>NUCLEOTIDE SEQUENCE [LARGE SCALE GENOMIC DNA]</scope>
    <source>
        <strain evidence="3 7">Z2</strain>
    </source>
</reference>
<reference evidence="4 6" key="2">
    <citation type="submission" date="2018-08" db="EMBL/GenBank/DDBJ databases">
        <title>Draft genome of Streptococcus sp. nov. Z1.</title>
        <authorList>
            <person name="Tian Z."/>
        </authorList>
    </citation>
    <scope>NUCLEOTIDE SEQUENCE [LARGE SCALE GENOMIC DNA]</scope>
    <source>
        <strain evidence="4">Z1</strain>
        <strain evidence="6">Z1(2018)</strain>
    </source>
</reference>
<name>A0A372KPE9_9STRE</name>
<reference evidence="5" key="3">
    <citation type="submission" date="2018-08" db="EMBL/GenBank/DDBJ databases">
        <title>Streptococcus chenjunshii sp. nov., isolated from stools sample of the Tibetan antelope in the Qinghai-Tibet plateau, China.</title>
        <authorList>
            <person name="Tian Z."/>
        </authorList>
    </citation>
    <scope>NUCLEOTIDE SEQUENCE [LARGE SCALE GENOMIC DNA]</scope>
    <source>
        <strain evidence="5">Z15</strain>
    </source>
</reference>
<evidence type="ECO:0000313" key="5">
    <source>
        <dbReference type="Proteomes" id="UP000246115"/>
    </source>
</evidence>
<dbReference type="OrthoDB" id="2213517at2"/>
<dbReference type="Pfam" id="PF18467">
    <property type="entry name" value="DUF5613"/>
    <property type="match status" value="1"/>
</dbReference>
<evidence type="ECO:0000313" key="4">
    <source>
        <dbReference type="EMBL" id="RFU54133.1"/>
    </source>
</evidence>
<accession>A0A346NC50</accession>
<reference evidence="2" key="4">
    <citation type="journal article" date="2019" name="Int. J. Syst. Evol. Microbiol.">
        <title>Streptococcus chenjunshii sp. nov. isolated from feces of Tibetan antelopes.</title>
        <authorList>
            <person name="Tian Z."/>
            <person name="Lu S."/>
            <person name="Jin D."/>
            <person name="Yang J."/>
            <person name="Pu J."/>
            <person name="Lai X.H."/>
            <person name="Bai X.N."/>
            <person name="Wu X.M."/>
            <person name="Li J."/>
            <person name="Wang S."/>
            <person name="Xu J."/>
        </authorList>
    </citation>
    <scope>NUCLEOTIDE SEQUENCE</scope>
    <source>
        <strain evidence="2">Z15</strain>
    </source>
</reference>